<dbReference type="OrthoDB" id="161523at2"/>
<dbReference type="RefSeq" id="WP_095044010.1">
    <property type="nucleotide sequence ID" value="NZ_LN890655.1"/>
</dbReference>
<proteinExistence type="predicted"/>
<protein>
    <recommendedName>
        <fullName evidence="3">DUF4286 domain-containing protein</fullName>
    </recommendedName>
</protein>
<dbReference type="AlphaFoldDB" id="A0A160T4D2"/>
<evidence type="ECO:0000313" key="1">
    <source>
        <dbReference type="EMBL" id="CUS04714.2"/>
    </source>
</evidence>
<gene>
    <name evidence="1" type="ORF">CFX0092_A2836</name>
</gene>
<name>A0A160T4D2_9CHLR</name>
<organism evidence="1 2">
    <name type="scientific">Candidatus Promineifilum breve</name>
    <dbReference type="NCBI Taxonomy" id="1806508"/>
    <lineage>
        <taxon>Bacteria</taxon>
        <taxon>Bacillati</taxon>
        <taxon>Chloroflexota</taxon>
        <taxon>Ardenticatenia</taxon>
        <taxon>Candidatus Promineifilales</taxon>
        <taxon>Candidatus Promineifilaceae</taxon>
        <taxon>Candidatus Promineifilum</taxon>
    </lineage>
</organism>
<dbReference type="EMBL" id="LN890655">
    <property type="protein sequence ID" value="CUS04714.2"/>
    <property type="molecule type" value="Genomic_DNA"/>
</dbReference>
<evidence type="ECO:0000313" key="2">
    <source>
        <dbReference type="Proteomes" id="UP000215027"/>
    </source>
</evidence>
<keyword evidence="2" id="KW-1185">Reference proteome</keyword>
<reference evidence="1" key="1">
    <citation type="submission" date="2016-01" db="EMBL/GenBank/DDBJ databases">
        <authorList>
            <person name="Mcilroy J.S."/>
            <person name="Karst M S."/>
            <person name="Albertsen M."/>
        </authorList>
    </citation>
    <scope>NUCLEOTIDE SEQUENCE</scope>
    <source>
        <strain evidence="1">Cfx-K</strain>
    </source>
</reference>
<evidence type="ECO:0008006" key="3">
    <source>
        <dbReference type="Google" id="ProtNLM"/>
    </source>
</evidence>
<dbReference type="Proteomes" id="UP000215027">
    <property type="component" value="Chromosome I"/>
</dbReference>
<accession>A0A160T4D2</accession>
<dbReference type="KEGG" id="pbf:CFX0092_A2836"/>
<sequence length="103" mass="11974">MDENGLKLLLEYDVNQDTLQDYYQFIMGQYVPALQSMGLQMSEAWHTAYGEAPNRLVGFVCSDRQTMDQLLDSDLWGDLNQELEKYVTDLHFKVIPYRGGFQL</sequence>